<evidence type="ECO:0000256" key="5">
    <source>
        <dbReference type="ARBA" id="ARBA00022989"/>
    </source>
</evidence>
<feature type="transmembrane region" description="Helical" evidence="9">
    <location>
        <begin position="360"/>
        <end position="381"/>
    </location>
</feature>
<evidence type="ECO:0008006" key="12">
    <source>
        <dbReference type="Google" id="ProtNLM"/>
    </source>
</evidence>
<keyword evidence="4 9" id="KW-0812">Transmembrane</keyword>
<sequence length="442" mass="46762">MSAALSQRPSPWHCRAFVVLAILLLLIAGRGWERAISERGNDLTIYLDAAAAMAGGSLVFDVDGYIYLPFFAALLACLAWLPVALQAAIWQLASWACAVGGLVGAARLVDPAGRWPWLGWVTTLVTLRLWDSNLSYGQANAFTFAALIGALHWIVAGRGGRAGALIGLAAAYKVLPGIGLVLLLVRRSVRGLGVGLATLVGLSLLVPPLFLGWAGSLDAHRDWFHVVAEPYLRGGQALLEARPYVAGQSLLASAYRTLAATPVTNSDPAARAALAELDPGLVHGVVRGLVAAHFLALLFALWRRRDRTDAESVAWAGGLTLCTALIAGPLVHKAHVCWAALGFAVCFARAADARSARARALVLVPLGLSTLLISATTALLWGTDSAQQLVSRNAIYLGVELLWLLLLYLGPPPPTDGRTWSATGHSRSAAGQQSLELVEVEH</sequence>
<gene>
    <name evidence="10" type="ORF">Pla133_17170</name>
</gene>
<dbReference type="GO" id="GO:0016758">
    <property type="term" value="F:hexosyltransferase activity"/>
    <property type="evidence" value="ECO:0007669"/>
    <property type="project" value="InterPro"/>
</dbReference>
<evidence type="ECO:0000256" key="4">
    <source>
        <dbReference type="ARBA" id="ARBA00022692"/>
    </source>
</evidence>
<evidence type="ECO:0000256" key="9">
    <source>
        <dbReference type="SAM" id="Phobius"/>
    </source>
</evidence>
<dbReference type="InterPro" id="IPR018584">
    <property type="entry name" value="GT87"/>
</dbReference>
<comment type="subcellular location">
    <subcellularLocation>
        <location evidence="1">Cell membrane</location>
        <topology evidence="1">Multi-pass membrane protein</topology>
    </subcellularLocation>
</comment>
<feature type="transmembrane region" description="Helical" evidence="9">
    <location>
        <begin position="281"/>
        <end position="301"/>
    </location>
</feature>
<protein>
    <recommendedName>
        <fullName evidence="12">DUF2029 domain-containing protein</fullName>
    </recommendedName>
</protein>
<dbReference type="Pfam" id="PF09594">
    <property type="entry name" value="GT87"/>
    <property type="match status" value="1"/>
</dbReference>
<dbReference type="EMBL" id="CP036287">
    <property type="protein sequence ID" value="QDU66641.1"/>
    <property type="molecule type" value="Genomic_DNA"/>
</dbReference>
<evidence type="ECO:0000256" key="2">
    <source>
        <dbReference type="ARBA" id="ARBA00022475"/>
    </source>
</evidence>
<feature type="transmembrane region" description="Helical" evidence="9">
    <location>
        <begin position="313"/>
        <end position="330"/>
    </location>
</feature>
<feature type="transmembrane region" description="Helical" evidence="9">
    <location>
        <begin position="137"/>
        <end position="156"/>
    </location>
</feature>
<dbReference type="KEGG" id="pbap:Pla133_17170"/>
<evidence type="ECO:0000256" key="1">
    <source>
        <dbReference type="ARBA" id="ARBA00004651"/>
    </source>
</evidence>
<keyword evidence="3" id="KW-0808">Transferase</keyword>
<keyword evidence="2" id="KW-1003">Cell membrane</keyword>
<dbReference type="Proteomes" id="UP000316921">
    <property type="component" value="Chromosome"/>
</dbReference>
<evidence type="ECO:0000256" key="8">
    <source>
        <dbReference type="SAM" id="MobiDB-lite"/>
    </source>
</evidence>
<evidence type="ECO:0000256" key="3">
    <source>
        <dbReference type="ARBA" id="ARBA00022679"/>
    </source>
</evidence>
<feature type="transmembrane region" description="Helical" evidence="9">
    <location>
        <begin position="162"/>
        <end position="185"/>
    </location>
</feature>
<feature type="transmembrane region" description="Helical" evidence="9">
    <location>
        <begin position="393"/>
        <end position="410"/>
    </location>
</feature>
<feature type="transmembrane region" description="Helical" evidence="9">
    <location>
        <begin position="192"/>
        <end position="214"/>
    </location>
</feature>
<evidence type="ECO:0000256" key="6">
    <source>
        <dbReference type="ARBA" id="ARBA00023136"/>
    </source>
</evidence>
<evidence type="ECO:0000313" key="11">
    <source>
        <dbReference type="Proteomes" id="UP000316921"/>
    </source>
</evidence>
<organism evidence="10 11">
    <name type="scientific">Engelhardtia mirabilis</name>
    <dbReference type="NCBI Taxonomy" id="2528011"/>
    <lineage>
        <taxon>Bacteria</taxon>
        <taxon>Pseudomonadati</taxon>
        <taxon>Planctomycetota</taxon>
        <taxon>Planctomycetia</taxon>
        <taxon>Planctomycetia incertae sedis</taxon>
        <taxon>Engelhardtia</taxon>
    </lineage>
</organism>
<evidence type="ECO:0000313" key="10">
    <source>
        <dbReference type="EMBL" id="QDU66641.1"/>
    </source>
</evidence>
<dbReference type="RefSeq" id="WP_419192245.1">
    <property type="nucleotide sequence ID" value="NZ_CP036287.1"/>
</dbReference>
<dbReference type="GO" id="GO:0005886">
    <property type="term" value="C:plasma membrane"/>
    <property type="evidence" value="ECO:0007669"/>
    <property type="project" value="UniProtKB-SubCell"/>
</dbReference>
<feature type="transmembrane region" description="Helical" evidence="9">
    <location>
        <begin position="92"/>
        <end position="109"/>
    </location>
</feature>
<keyword evidence="11" id="KW-1185">Reference proteome</keyword>
<evidence type="ECO:0000256" key="7">
    <source>
        <dbReference type="ARBA" id="ARBA00024033"/>
    </source>
</evidence>
<name>A0A518BI36_9BACT</name>
<reference evidence="10 11" key="1">
    <citation type="submission" date="2019-02" db="EMBL/GenBank/DDBJ databases">
        <title>Deep-cultivation of Planctomycetes and their phenomic and genomic characterization uncovers novel biology.</title>
        <authorList>
            <person name="Wiegand S."/>
            <person name="Jogler M."/>
            <person name="Boedeker C."/>
            <person name="Pinto D."/>
            <person name="Vollmers J."/>
            <person name="Rivas-Marin E."/>
            <person name="Kohn T."/>
            <person name="Peeters S.H."/>
            <person name="Heuer A."/>
            <person name="Rast P."/>
            <person name="Oberbeckmann S."/>
            <person name="Bunk B."/>
            <person name="Jeske O."/>
            <person name="Meyerdierks A."/>
            <person name="Storesund J.E."/>
            <person name="Kallscheuer N."/>
            <person name="Luecker S."/>
            <person name="Lage O.M."/>
            <person name="Pohl T."/>
            <person name="Merkel B.J."/>
            <person name="Hornburger P."/>
            <person name="Mueller R.-W."/>
            <person name="Bruemmer F."/>
            <person name="Labrenz M."/>
            <person name="Spormann A.M."/>
            <person name="Op den Camp H."/>
            <person name="Overmann J."/>
            <person name="Amann R."/>
            <person name="Jetten M.S.M."/>
            <person name="Mascher T."/>
            <person name="Medema M.H."/>
            <person name="Devos D.P."/>
            <person name="Kaster A.-K."/>
            <person name="Ovreas L."/>
            <person name="Rohde M."/>
            <person name="Galperin M.Y."/>
            <person name="Jogler C."/>
        </authorList>
    </citation>
    <scope>NUCLEOTIDE SEQUENCE [LARGE SCALE GENOMIC DNA]</scope>
    <source>
        <strain evidence="10 11">Pla133</strain>
    </source>
</reference>
<keyword evidence="6 9" id="KW-0472">Membrane</keyword>
<feature type="compositionally biased region" description="Polar residues" evidence="8">
    <location>
        <begin position="418"/>
        <end position="435"/>
    </location>
</feature>
<keyword evidence="5 9" id="KW-1133">Transmembrane helix</keyword>
<dbReference type="AlphaFoldDB" id="A0A518BI36"/>
<accession>A0A518BI36</accession>
<feature type="region of interest" description="Disordered" evidence="8">
    <location>
        <begin position="418"/>
        <end position="442"/>
    </location>
</feature>
<feature type="transmembrane region" description="Helical" evidence="9">
    <location>
        <begin position="66"/>
        <end position="85"/>
    </location>
</feature>
<comment type="similarity">
    <text evidence="7">Belongs to the glycosyltransferase 87 family.</text>
</comment>
<proteinExistence type="inferred from homology"/>
<feature type="transmembrane region" description="Helical" evidence="9">
    <location>
        <begin position="12"/>
        <end position="31"/>
    </location>
</feature>